<proteinExistence type="predicted"/>
<evidence type="ECO:0000313" key="2">
    <source>
        <dbReference type="EMBL" id="EME39421.1"/>
    </source>
</evidence>
<sequence>MVQPRKSKGECSMVSMVQIGLRARFQRLWRWRDASGSYRSWAVSRAQVEGGRDHDGEHDYVQETRADVSQHRQYPHISNRPTTRPPNHL</sequence>
<keyword evidence="3" id="KW-1185">Reference proteome</keyword>
<gene>
    <name evidence="2" type="ORF">DOTSEDRAFT_75190</name>
</gene>
<reference evidence="3" key="1">
    <citation type="journal article" date="2012" name="PLoS Genet.">
        <title>The genomes of the fungal plant pathogens Cladosporium fulvum and Dothistroma septosporum reveal adaptation to different hosts and lifestyles but also signatures of common ancestry.</title>
        <authorList>
            <person name="de Wit P.J.G.M."/>
            <person name="van der Burgt A."/>
            <person name="Oekmen B."/>
            <person name="Stergiopoulos I."/>
            <person name="Abd-Elsalam K.A."/>
            <person name="Aerts A.L."/>
            <person name="Bahkali A.H."/>
            <person name="Beenen H.G."/>
            <person name="Chettri P."/>
            <person name="Cox M.P."/>
            <person name="Datema E."/>
            <person name="de Vries R.P."/>
            <person name="Dhillon B."/>
            <person name="Ganley A.R."/>
            <person name="Griffiths S.A."/>
            <person name="Guo Y."/>
            <person name="Hamelin R.C."/>
            <person name="Henrissat B."/>
            <person name="Kabir M.S."/>
            <person name="Jashni M.K."/>
            <person name="Kema G."/>
            <person name="Klaubauf S."/>
            <person name="Lapidus A."/>
            <person name="Levasseur A."/>
            <person name="Lindquist E."/>
            <person name="Mehrabi R."/>
            <person name="Ohm R.A."/>
            <person name="Owen T.J."/>
            <person name="Salamov A."/>
            <person name="Schwelm A."/>
            <person name="Schijlen E."/>
            <person name="Sun H."/>
            <person name="van den Burg H.A."/>
            <person name="van Ham R.C.H.J."/>
            <person name="Zhang S."/>
            <person name="Goodwin S.B."/>
            <person name="Grigoriev I.V."/>
            <person name="Collemare J."/>
            <person name="Bradshaw R.E."/>
        </authorList>
    </citation>
    <scope>NUCLEOTIDE SEQUENCE [LARGE SCALE GENOMIC DNA]</scope>
    <source>
        <strain evidence="3">NZE10 / CBS 128990</strain>
    </source>
</reference>
<dbReference type="Proteomes" id="UP000016933">
    <property type="component" value="Unassembled WGS sequence"/>
</dbReference>
<feature type="region of interest" description="Disordered" evidence="1">
    <location>
        <begin position="64"/>
        <end position="89"/>
    </location>
</feature>
<evidence type="ECO:0000256" key="1">
    <source>
        <dbReference type="SAM" id="MobiDB-lite"/>
    </source>
</evidence>
<dbReference type="AlphaFoldDB" id="M2YKC5"/>
<organism evidence="2 3">
    <name type="scientific">Dothistroma septosporum (strain NZE10 / CBS 128990)</name>
    <name type="common">Red band needle blight fungus</name>
    <name type="synonym">Mycosphaerella pini</name>
    <dbReference type="NCBI Taxonomy" id="675120"/>
    <lineage>
        <taxon>Eukaryota</taxon>
        <taxon>Fungi</taxon>
        <taxon>Dikarya</taxon>
        <taxon>Ascomycota</taxon>
        <taxon>Pezizomycotina</taxon>
        <taxon>Dothideomycetes</taxon>
        <taxon>Dothideomycetidae</taxon>
        <taxon>Mycosphaerellales</taxon>
        <taxon>Mycosphaerellaceae</taxon>
        <taxon>Dothistroma</taxon>
    </lineage>
</organism>
<reference evidence="2 3" key="2">
    <citation type="journal article" date="2012" name="PLoS Pathog.">
        <title>Diverse lifestyles and strategies of plant pathogenesis encoded in the genomes of eighteen Dothideomycetes fungi.</title>
        <authorList>
            <person name="Ohm R.A."/>
            <person name="Feau N."/>
            <person name="Henrissat B."/>
            <person name="Schoch C.L."/>
            <person name="Horwitz B.A."/>
            <person name="Barry K.W."/>
            <person name="Condon B.J."/>
            <person name="Copeland A.C."/>
            <person name="Dhillon B."/>
            <person name="Glaser F."/>
            <person name="Hesse C.N."/>
            <person name="Kosti I."/>
            <person name="LaButti K."/>
            <person name="Lindquist E.A."/>
            <person name="Lucas S."/>
            <person name="Salamov A.A."/>
            <person name="Bradshaw R.E."/>
            <person name="Ciuffetti L."/>
            <person name="Hamelin R.C."/>
            <person name="Kema G.H.J."/>
            <person name="Lawrence C."/>
            <person name="Scott J.A."/>
            <person name="Spatafora J.W."/>
            <person name="Turgeon B.G."/>
            <person name="de Wit P.J.G.M."/>
            <person name="Zhong S."/>
            <person name="Goodwin S.B."/>
            <person name="Grigoriev I.V."/>
        </authorList>
    </citation>
    <scope>NUCLEOTIDE SEQUENCE [LARGE SCALE GENOMIC DNA]</scope>
    <source>
        <strain evidence="3">NZE10 / CBS 128990</strain>
    </source>
</reference>
<dbReference type="EMBL" id="KB446545">
    <property type="protein sequence ID" value="EME39421.1"/>
    <property type="molecule type" value="Genomic_DNA"/>
</dbReference>
<protein>
    <submittedName>
        <fullName evidence="2">Uncharacterized protein</fullName>
    </submittedName>
</protein>
<accession>M2YKC5</accession>
<evidence type="ECO:0000313" key="3">
    <source>
        <dbReference type="Proteomes" id="UP000016933"/>
    </source>
</evidence>
<name>M2YKC5_DOTSN</name>
<dbReference type="HOGENOM" id="CLU_2454714_0_0_1"/>